<dbReference type="AlphaFoldDB" id="A0A1C3NC39"/>
<dbReference type="PATRIC" id="fig|307121.4.peg.5814"/>
<dbReference type="Proteomes" id="UP000199393">
    <property type="component" value="Chromosome I"/>
</dbReference>
<organism evidence="2 3">
    <name type="scientific">Micromonospora krabiensis</name>
    <dbReference type="NCBI Taxonomy" id="307121"/>
    <lineage>
        <taxon>Bacteria</taxon>
        <taxon>Bacillati</taxon>
        <taxon>Actinomycetota</taxon>
        <taxon>Actinomycetes</taxon>
        <taxon>Micromonosporales</taxon>
        <taxon>Micromonosporaceae</taxon>
        <taxon>Micromonospora</taxon>
    </lineage>
</organism>
<name>A0A1C3NC39_9ACTN</name>
<evidence type="ECO:0008006" key="4">
    <source>
        <dbReference type="Google" id="ProtNLM"/>
    </source>
</evidence>
<evidence type="ECO:0000313" key="2">
    <source>
        <dbReference type="EMBL" id="SBV30119.1"/>
    </source>
</evidence>
<evidence type="ECO:0000313" key="3">
    <source>
        <dbReference type="Proteomes" id="UP000199393"/>
    </source>
</evidence>
<dbReference type="STRING" id="307121.GA0070620_5712"/>
<sequence>MARGARGGRPAGPKPLVQLAAAAVGLVFLVLGVLGFVPGVTTDYDQLQGATHHSGAKLFGVFQVSILHNSVHLLFGLLGLAMARSVAAARVYLGAGGAAYLGLWLYGFAVNKESVANFLPLNDADDWLHLGLGFGMLAFGLLLSNQVGTGGRLDRPFDRP</sequence>
<reference evidence="3" key="1">
    <citation type="submission" date="2016-06" db="EMBL/GenBank/DDBJ databases">
        <authorList>
            <person name="Varghese N."/>
        </authorList>
    </citation>
    <scope>NUCLEOTIDE SEQUENCE [LARGE SCALE GENOMIC DNA]</scope>
    <source>
        <strain evidence="3">DSM 45344</strain>
    </source>
</reference>
<keyword evidence="1" id="KW-0812">Transmembrane</keyword>
<proteinExistence type="predicted"/>
<protein>
    <recommendedName>
        <fullName evidence="4">DUF4383 domain-containing protein</fullName>
    </recommendedName>
</protein>
<keyword evidence="1" id="KW-0472">Membrane</keyword>
<feature type="transmembrane region" description="Helical" evidence="1">
    <location>
        <begin position="16"/>
        <end position="38"/>
    </location>
</feature>
<dbReference type="EMBL" id="LT598496">
    <property type="protein sequence ID" value="SBV30119.1"/>
    <property type="molecule type" value="Genomic_DNA"/>
</dbReference>
<accession>A0A1C3NC39</accession>
<dbReference type="RefSeq" id="WP_091595883.1">
    <property type="nucleotide sequence ID" value="NZ_JBHRWG010000002.1"/>
</dbReference>
<feature type="transmembrane region" description="Helical" evidence="1">
    <location>
        <begin position="127"/>
        <end position="145"/>
    </location>
</feature>
<evidence type="ECO:0000256" key="1">
    <source>
        <dbReference type="SAM" id="Phobius"/>
    </source>
</evidence>
<keyword evidence="3" id="KW-1185">Reference proteome</keyword>
<dbReference type="OrthoDB" id="572373at2"/>
<gene>
    <name evidence="2" type="ORF">GA0070620_5712</name>
</gene>
<keyword evidence="1" id="KW-1133">Transmembrane helix</keyword>
<dbReference type="Pfam" id="PF14325">
    <property type="entry name" value="DUF4383"/>
    <property type="match status" value="1"/>
</dbReference>
<feature type="transmembrane region" description="Helical" evidence="1">
    <location>
        <begin position="87"/>
        <end position="107"/>
    </location>
</feature>
<feature type="transmembrane region" description="Helical" evidence="1">
    <location>
        <begin position="58"/>
        <end position="80"/>
    </location>
</feature>